<dbReference type="STRING" id="51511.ENSCSAVP00000015618"/>
<evidence type="ECO:0000256" key="4">
    <source>
        <dbReference type="PROSITE-ProRule" id="PRU00221"/>
    </source>
</evidence>
<dbReference type="InterPro" id="IPR015943">
    <property type="entry name" value="WD40/YVTN_repeat-like_dom_sf"/>
</dbReference>
<feature type="repeat" description="WD" evidence="4">
    <location>
        <begin position="433"/>
        <end position="465"/>
    </location>
</feature>
<dbReference type="PANTHER" id="PTHR19846">
    <property type="entry name" value="WD40 REPEAT PROTEIN"/>
    <property type="match status" value="1"/>
</dbReference>
<accession>H2ZDF2</accession>
<dbReference type="Ensembl" id="ENSCSAVT00000015796.1">
    <property type="protein sequence ID" value="ENSCSAVP00000015618.1"/>
    <property type="gene ID" value="ENSCSAVG00000009178.1"/>
</dbReference>
<keyword evidence="2" id="KW-0747">Spliceosome</keyword>
<dbReference type="OMA" id="LNEPICY"/>
<dbReference type="GeneTree" id="ENSGT00940000156006"/>
<dbReference type="InterPro" id="IPR001680">
    <property type="entry name" value="WD40_rpt"/>
</dbReference>
<feature type="repeat" description="WD" evidence="4">
    <location>
        <begin position="307"/>
        <end position="348"/>
    </location>
</feature>
<dbReference type="CDD" id="cd00200">
    <property type="entry name" value="WD40"/>
    <property type="match status" value="1"/>
</dbReference>
<dbReference type="InterPro" id="IPR014906">
    <property type="entry name" value="PRP4-like"/>
</dbReference>
<dbReference type="SUPFAM" id="SSF50978">
    <property type="entry name" value="WD40 repeat-like"/>
    <property type="match status" value="1"/>
</dbReference>
<dbReference type="PROSITE" id="PS50082">
    <property type="entry name" value="WD_REPEATS_2"/>
    <property type="match status" value="7"/>
</dbReference>
<keyword evidence="7" id="KW-1185">Reference proteome</keyword>
<name>H2ZDF2_CIOSA</name>
<dbReference type="SMART" id="SM00500">
    <property type="entry name" value="SFM"/>
    <property type="match status" value="1"/>
</dbReference>
<keyword evidence="2" id="KW-0507">mRNA processing</keyword>
<evidence type="ECO:0000313" key="6">
    <source>
        <dbReference type="Ensembl" id="ENSCSAVP00000015618.1"/>
    </source>
</evidence>
<protein>
    <recommendedName>
        <fullName evidence="5">Pre-mRNA processing factor 4 (PRP4)-like domain-containing protein</fullName>
    </recommendedName>
</protein>
<dbReference type="Gene3D" id="4.10.280.110">
    <property type="entry name" value="Pre-mRNA processing factor 4 domain"/>
    <property type="match status" value="1"/>
</dbReference>
<feature type="domain" description="Pre-mRNA processing factor 4 (PRP4)-like" evidence="5">
    <location>
        <begin position="91"/>
        <end position="141"/>
    </location>
</feature>
<dbReference type="FunFam" id="2.130.10.10:FF:001300">
    <property type="entry name" value="U4/U6 small nuclear ribonucleoprotein Prp4"/>
    <property type="match status" value="1"/>
</dbReference>
<dbReference type="Pfam" id="PF00400">
    <property type="entry name" value="WD40"/>
    <property type="match status" value="7"/>
</dbReference>
<keyword evidence="2" id="KW-0508">mRNA splicing</keyword>
<dbReference type="GO" id="GO:0043009">
    <property type="term" value="P:chordate embryonic development"/>
    <property type="evidence" value="ECO:0007669"/>
    <property type="project" value="Ensembl"/>
</dbReference>
<dbReference type="AlphaFoldDB" id="H2ZDF2"/>
<dbReference type="InterPro" id="IPR020472">
    <property type="entry name" value="WD40_PAC1"/>
</dbReference>
<dbReference type="GO" id="GO:0017070">
    <property type="term" value="F:U6 snRNA binding"/>
    <property type="evidence" value="ECO:0007669"/>
    <property type="project" value="TreeGrafter"/>
</dbReference>
<feature type="repeat" description="WD" evidence="4">
    <location>
        <begin position="215"/>
        <end position="256"/>
    </location>
</feature>
<dbReference type="InterPro" id="IPR036285">
    <property type="entry name" value="PRP4-like_sf"/>
</dbReference>
<dbReference type="PROSITE" id="PS50294">
    <property type="entry name" value="WD_REPEATS_REGION"/>
    <property type="match status" value="6"/>
</dbReference>
<sequence>IPVKNSKPLILDEKCLYGASESKAMQYGSLEGKVGSKQEAIDIGIKAGNINISDPSATMEMTLEERINKRQAEILAEFERKKKIRQIQVTTDDNEIKKLLRERDLPITLFGEGPADRRERLRESIAETGPIKNKNAEEIAARRKEERELTRTTWYHEGSESLKTARLWIAQYSLPRQVQRLKKAREFGALPENQKNSKLQQTHRHMQAVASYCSQIGHSRPISFCQFSPNSKILATCSWDGLCKLWSIPECEEIRTLRGHKSNVGTITFHPYATTELDSSAACMASCSADGEVKLWNMENDESVADLEGHEMRVARVAYHPSGRFLATTCYDKSWRLWDLQTTQEVLHQEGHSKGVHDISFQIDGSLAATGGLDAYGRVWDLRTGRCVFFLEGHLKEMYAVCFSPNGYQLASGSGDNSVKIWDLRKTSCIYTIPAHTNLVSRLQYQKSNGNYLITSSYDSTAKIWGYPGYVPLKTLAGHEGKVMCVDSSEDGEYIATCSFDRTFKLWAKE</sequence>
<proteinExistence type="predicted"/>
<dbReference type="InterPro" id="IPR036322">
    <property type="entry name" value="WD40_repeat_dom_sf"/>
</dbReference>
<keyword evidence="1 4" id="KW-0853">WD repeat</keyword>
<dbReference type="PANTHER" id="PTHR19846:SF0">
    <property type="entry name" value="PRE-MRNA PROCESSING FACTOR 4"/>
    <property type="match status" value="1"/>
</dbReference>
<dbReference type="Gene3D" id="2.130.10.10">
    <property type="entry name" value="YVTN repeat-like/Quinoprotein amine dehydrogenase"/>
    <property type="match status" value="2"/>
</dbReference>
<dbReference type="InterPro" id="IPR019775">
    <property type="entry name" value="WD40_repeat_CS"/>
</dbReference>
<dbReference type="GO" id="GO:0046540">
    <property type="term" value="C:U4/U6 x U5 tri-snRNP complex"/>
    <property type="evidence" value="ECO:0007669"/>
    <property type="project" value="TreeGrafter"/>
</dbReference>
<reference evidence="6" key="2">
    <citation type="submission" date="2025-08" db="UniProtKB">
        <authorList>
            <consortium name="Ensembl"/>
        </authorList>
    </citation>
    <scope>IDENTIFICATION</scope>
</reference>
<dbReference type="eggNOG" id="KOG0272">
    <property type="taxonomic scope" value="Eukaryota"/>
</dbReference>
<dbReference type="PROSITE" id="PS00678">
    <property type="entry name" value="WD_REPEATS_1"/>
    <property type="match status" value="3"/>
</dbReference>
<reference evidence="7" key="1">
    <citation type="submission" date="2003-08" db="EMBL/GenBank/DDBJ databases">
        <authorList>
            <person name="Birren B."/>
            <person name="Nusbaum C."/>
            <person name="Abebe A."/>
            <person name="Abouelleil A."/>
            <person name="Adekoya E."/>
            <person name="Ait-zahra M."/>
            <person name="Allen N."/>
            <person name="Allen T."/>
            <person name="An P."/>
            <person name="Anderson M."/>
            <person name="Anderson S."/>
            <person name="Arachchi H."/>
            <person name="Armbruster J."/>
            <person name="Bachantsang P."/>
            <person name="Baldwin J."/>
            <person name="Barry A."/>
            <person name="Bayul T."/>
            <person name="Blitshsteyn B."/>
            <person name="Bloom T."/>
            <person name="Blye J."/>
            <person name="Boguslavskiy L."/>
            <person name="Borowsky M."/>
            <person name="Boukhgalter B."/>
            <person name="Brunache A."/>
            <person name="Butler J."/>
            <person name="Calixte N."/>
            <person name="Calvo S."/>
            <person name="Camarata J."/>
            <person name="Campo K."/>
            <person name="Chang J."/>
            <person name="Cheshatsang Y."/>
            <person name="Citroen M."/>
            <person name="Collymore A."/>
            <person name="Considine T."/>
            <person name="Cook A."/>
            <person name="Cooke P."/>
            <person name="Corum B."/>
            <person name="Cuomo C."/>
            <person name="David R."/>
            <person name="Dawoe T."/>
            <person name="Degray S."/>
            <person name="Dodge S."/>
            <person name="Dooley K."/>
            <person name="Dorje P."/>
            <person name="Dorjee K."/>
            <person name="Dorris L."/>
            <person name="Duffey N."/>
            <person name="Dupes A."/>
            <person name="Elkins T."/>
            <person name="Engels R."/>
            <person name="Erickson J."/>
            <person name="Farina A."/>
            <person name="Faro S."/>
            <person name="Ferreira P."/>
            <person name="Fischer H."/>
            <person name="Fitzgerald M."/>
            <person name="Foley K."/>
            <person name="Gage D."/>
            <person name="Galagan J."/>
            <person name="Gearin G."/>
            <person name="Gnerre S."/>
            <person name="Gnirke A."/>
            <person name="Goyette A."/>
            <person name="Graham J."/>
            <person name="Grandbois E."/>
            <person name="Gyaltsen K."/>
            <person name="Hafez N."/>
            <person name="Hagopian D."/>
            <person name="Hagos B."/>
            <person name="Hall J."/>
            <person name="Hatcher B."/>
            <person name="Heller A."/>
            <person name="Higgins H."/>
            <person name="Honan T."/>
            <person name="Horn A."/>
            <person name="Houde N."/>
            <person name="Hughes L."/>
            <person name="Hulme W."/>
            <person name="Husby E."/>
            <person name="Iliev I."/>
            <person name="Jaffe D."/>
            <person name="Jones C."/>
            <person name="Kamal M."/>
            <person name="Kamat A."/>
            <person name="Kamvysselis M."/>
            <person name="Karlsson E."/>
            <person name="Kells C."/>
            <person name="Kieu A."/>
            <person name="Kisner P."/>
            <person name="Kodira C."/>
            <person name="Kulbokas E."/>
            <person name="Labutti K."/>
            <person name="Lama D."/>
            <person name="Landers T."/>
            <person name="Leger J."/>
            <person name="Levine S."/>
            <person name="Lewis D."/>
            <person name="Lewis T."/>
            <person name="Lindblad-toh K."/>
            <person name="Liu X."/>
            <person name="Lokyitsang T."/>
            <person name="Lokyitsang Y."/>
            <person name="Lucien O."/>
            <person name="Lui A."/>
            <person name="Ma L.J."/>
            <person name="Mabbitt R."/>
            <person name="Macdonald J."/>
            <person name="Maclean C."/>
            <person name="Major J."/>
            <person name="Manning J."/>
            <person name="Marabella R."/>
            <person name="Maru K."/>
            <person name="Matthews C."/>
            <person name="Mauceli E."/>
            <person name="Mccarthy M."/>
            <person name="Mcdonough S."/>
            <person name="Mcghee T."/>
            <person name="Meldrim J."/>
            <person name="Meneus L."/>
            <person name="Mesirov J."/>
            <person name="Mihalev A."/>
            <person name="Mihova T."/>
            <person name="Mikkelsen T."/>
            <person name="Mlenga V."/>
            <person name="Moru K."/>
            <person name="Mozes J."/>
            <person name="Mulrain L."/>
            <person name="Munson G."/>
            <person name="Naylor J."/>
            <person name="Newes C."/>
            <person name="Nguyen C."/>
            <person name="Nguyen N."/>
            <person name="Nguyen T."/>
            <person name="Nicol R."/>
            <person name="Nielsen C."/>
            <person name="Nizzari M."/>
            <person name="Norbu C."/>
            <person name="Norbu N."/>
            <person name="O'donnell P."/>
            <person name="Okoawo O."/>
            <person name="O'leary S."/>
            <person name="Omotosho B."/>
            <person name="O'neill K."/>
            <person name="Osman S."/>
            <person name="Parker S."/>
            <person name="Perrin D."/>
            <person name="Phunkhang P."/>
            <person name="Piqani B."/>
            <person name="Purcell S."/>
            <person name="Rachupka T."/>
            <person name="Ramasamy U."/>
            <person name="Rameau R."/>
            <person name="Ray V."/>
            <person name="Raymond C."/>
            <person name="Retta R."/>
            <person name="Richardson S."/>
            <person name="Rise C."/>
            <person name="Rodriguez J."/>
            <person name="Rogers J."/>
            <person name="Rogov P."/>
            <person name="Rutman M."/>
            <person name="Schupbach R."/>
            <person name="Seaman C."/>
            <person name="Settipalli S."/>
            <person name="Sharpe T."/>
            <person name="Sheridan J."/>
            <person name="Sherpa N."/>
            <person name="Shi J."/>
            <person name="Smirnov S."/>
            <person name="Smith C."/>
            <person name="Sougnez C."/>
            <person name="Spencer B."/>
            <person name="Stalker J."/>
            <person name="Stange-thomann N."/>
            <person name="Stavropoulos S."/>
            <person name="Stetson K."/>
            <person name="Stone C."/>
            <person name="Stone S."/>
            <person name="Stubbs M."/>
            <person name="Talamas J."/>
            <person name="Tchuinga P."/>
            <person name="Tenzing P."/>
            <person name="Tesfaye S."/>
            <person name="Theodore J."/>
            <person name="Thoulutsang Y."/>
            <person name="Topham K."/>
            <person name="Towey S."/>
            <person name="Tsamla T."/>
            <person name="Tsomo N."/>
            <person name="Vallee D."/>
            <person name="Vassiliev H."/>
            <person name="Venkataraman V."/>
            <person name="Vinson J."/>
            <person name="Vo A."/>
            <person name="Wade C."/>
            <person name="Wang S."/>
            <person name="Wangchuk T."/>
            <person name="Wangdi T."/>
            <person name="Whittaker C."/>
            <person name="Wilkinson J."/>
            <person name="Wu Y."/>
            <person name="Wyman D."/>
            <person name="Yadav S."/>
            <person name="Yang S."/>
            <person name="Yang X."/>
            <person name="Yeager S."/>
            <person name="Yee E."/>
            <person name="Young G."/>
            <person name="Zainoun J."/>
            <person name="Zembeck L."/>
            <person name="Zimmer A."/>
            <person name="Zody M."/>
            <person name="Lander E."/>
        </authorList>
    </citation>
    <scope>NUCLEOTIDE SEQUENCE [LARGE SCALE GENOMIC DNA]</scope>
</reference>
<evidence type="ECO:0000259" key="5">
    <source>
        <dbReference type="SMART" id="SM00500"/>
    </source>
</evidence>
<feature type="repeat" description="WD" evidence="4">
    <location>
        <begin position="257"/>
        <end position="306"/>
    </location>
</feature>
<evidence type="ECO:0000313" key="7">
    <source>
        <dbReference type="Proteomes" id="UP000007875"/>
    </source>
</evidence>
<keyword evidence="3" id="KW-0677">Repeat</keyword>
<dbReference type="SUPFAM" id="SSF158230">
    <property type="entry name" value="PRP4-like"/>
    <property type="match status" value="1"/>
</dbReference>
<feature type="repeat" description="WD" evidence="4">
    <location>
        <begin position="391"/>
        <end position="432"/>
    </location>
</feature>
<dbReference type="Pfam" id="PF08799">
    <property type="entry name" value="PRP4"/>
    <property type="match status" value="1"/>
</dbReference>
<dbReference type="SMART" id="SM00320">
    <property type="entry name" value="WD40"/>
    <property type="match status" value="7"/>
</dbReference>
<dbReference type="GO" id="GO:0030621">
    <property type="term" value="F:U4 snRNA binding"/>
    <property type="evidence" value="ECO:0007669"/>
    <property type="project" value="TreeGrafter"/>
</dbReference>
<reference evidence="6" key="3">
    <citation type="submission" date="2025-09" db="UniProtKB">
        <authorList>
            <consortium name="Ensembl"/>
        </authorList>
    </citation>
    <scope>IDENTIFICATION</scope>
</reference>
<feature type="repeat" description="WD" evidence="4">
    <location>
        <begin position="476"/>
        <end position="510"/>
    </location>
</feature>
<feature type="repeat" description="WD" evidence="4">
    <location>
        <begin position="349"/>
        <end position="390"/>
    </location>
</feature>
<dbReference type="GO" id="GO:0005681">
    <property type="term" value="C:spliceosomal complex"/>
    <property type="evidence" value="ECO:0007669"/>
    <property type="project" value="UniProtKB-KW"/>
</dbReference>
<dbReference type="Proteomes" id="UP000007875">
    <property type="component" value="Unassembled WGS sequence"/>
</dbReference>
<dbReference type="FunFam" id="2.130.10.10:FF:000411">
    <property type="entry name" value="U4/U6 small nuclear ribonucleoprotein Prp4"/>
    <property type="match status" value="1"/>
</dbReference>
<evidence type="ECO:0000256" key="3">
    <source>
        <dbReference type="ARBA" id="ARBA00022737"/>
    </source>
</evidence>
<dbReference type="FunCoup" id="H2ZDF2">
    <property type="interactions" value="541"/>
</dbReference>
<organism evidence="6 7">
    <name type="scientific">Ciona savignyi</name>
    <name type="common">Pacific transparent sea squirt</name>
    <dbReference type="NCBI Taxonomy" id="51511"/>
    <lineage>
        <taxon>Eukaryota</taxon>
        <taxon>Metazoa</taxon>
        <taxon>Chordata</taxon>
        <taxon>Tunicata</taxon>
        <taxon>Ascidiacea</taxon>
        <taxon>Phlebobranchia</taxon>
        <taxon>Cionidae</taxon>
        <taxon>Ciona</taxon>
    </lineage>
</organism>
<dbReference type="GO" id="GO:0000398">
    <property type="term" value="P:mRNA splicing, via spliceosome"/>
    <property type="evidence" value="ECO:0007669"/>
    <property type="project" value="Ensembl"/>
</dbReference>
<dbReference type="PRINTS" id="PR00320">
    <property type="entry name" value="GPROTEINBRPT"/>
</dbReference>
<evidence type="ECO:0000256" key="1">
    <source>
        <dbReference type="ARBA" id="ARBA00022574"/>
    </source>
</evidence>
<evidence type="ECO:0000256" key="2">
    <source>
        <dbReference type="ARBA" id="ARBA00022728"/>
    </source>
</evidence>
<dbReference type="InParanoid" id="H2ZDF2"/>